<protein>
    <submittedName>
        <fullName evidence="1">Uncharacterized protein</fullName>
    </submittedName>
</protein>
<accession>A0ABY5LF86</accession>
<dbReference type="Proteomes" id="UP001058602">
    <property type="component" value="Chromosome 1"/>
</dbReference>
<organism evidence="1 2">
    <name type="scientific">Vibrio japonicus</name>
    <dbReference type="NCBI Taxonomy" id="1824638"/>
    <lineage>
        <taxon>Bacteria</taxon>
        <taxon>Pseudomonadati</taxon>
        <taxon>Pseudomonadota</taxon>
        <taxon>Gammaproteobacteria</taxon>
        <taxon>Vibrionales</taxon>
        <taxon>Vibrionaceae</taxon>
        <taxon>Vibrio</taxon>
    </lineage>
</organism>
<proteinExistence type="predicted"/>
<dbReference type="RefSeq" id="WP_257083274.1">
    <property type="nucleotide sequence ID" value="NZ_CP102096.1"/>
</dbReference>
<sequence length="110" mass="12197">MTCKHCGLPTLPGWDSNPMDICNVCSDKKAQQWQEETQGGQNPKGADGTEYFTHVCKSCFSPAFENKSAFFGFATMATATYCKKCDRKALIPIDTPKGKEIMKRNGYVKS</sequence>
<gene>
    <name evidence="1" type="ORF">NP165_07045</name>
</gene>
<reference evidence="1" key="1">
    <citation type="submission" date="2022-07" db="EMBL/GenBank/DDBJ databases">
        <title>Complete genome of Vibrio japonicus strain JCM 31412T and phylogenomic assessment of the Nereis clade of the genus Vibrio.</title>
        <authorList>
            <person name="Shlafstein M.D."/>
            <person name="Emsley S.A."/>
            <person name="Ushijima B."/>
            <person name="Videau P."/>
            <person name="Saw J.H."/>
        </authorList>
    </citation>
    <scope>NUCLEOTIDE SEQUENCE</scope>
    <source>
        <strain evidence="1">JCM 31412</strain>
    </source>
</reference>
<keyword evidence="2" id="KW-1185">Reference proteome</keyword>
<name>A0ABY5LF86_9VIBR</name>
<evidence type="ECO:0000313" key="2">
    <source>
        <dbReference type="Proteomes" id="UP001058602"/>
    </source>
</evidence>
<dbReference type="EMBL" id="CP102096">
    <property type="protein sequence ID" value="UUM29483.1"/>
    <property type="molecule type" value="Genomic_DNA"/>
</dbReference>
<evidence type="ECO:0000313" key="1">
    <source>
        <dbReference type="EMBL" id="UUM29483.1"/>
    </source>
</evidence>